<dbReference type="HOGENOM" id="CLU_3002891_0_0_1"/>
<name>A0A0D3IXS5_EMIH1</name>
<sequence length="57" mass="5695">EPLPADHPLLGCPGFIGTPHIGGATREAQDRVGLQIAAAVLAVLDGRVPEDGVVGVA</sequence>
<reference evidence="1" key="2">
    <citation type="submission" date="2024-10" db="UniProtKB">
        <authorList>
            <consortium name="EnsemblProtists"/>
        </authorList>
    </citation>
    <scope>IDENTIFICATION</scope>
</reference>
<dbReference type="RefSeq" id="XP_005768489.1">
    <property type="nucleotide sequence ID" value="XM_005768432.1"/>
</dbReference>
<dbReference type="PaxDb" id="2903-EOD16060"/>
<evidence type="ECO:0000313" key="2">
    <source>
        <dbReference type="Proteomes" id="UP000013827"/>
    </source>
</evidence>
<dbReference type="GeneID" id="17262210"/>
<proteinExistence type="predicted"/>
<dbReference type="KEGG" id="ehx:EMIHUDRAFT_256288"/>
<dbReference type="AlphaFoldDB" id="A0A0D3IXS5"/>
<evidence type="ECO:0008006" key="3">
    <source>
        <dbReference type="Google" id="ProtNLM"/>
    </source>
</evidence>
<evidence type="ECO:0000313" key="1">
    <source>
        <dbReference type="EnsemblProtists" id="EOD16060"/>
    </source>
</evidence>
<dbReference type="Gene3D" id="3.40.50.720">
    <property type="entry name" value="NAD(P)-binding Rossmann-like Domain"/>
    <property type="match status" value="2"/>
</dbReference>
<dbReference type="Proteomes" id="UP000013827">
    <property type="component" value="Unassembled WGS sequence"/>
</dbReference>
<accession>A0A0D3IXS5</accession>
<dbReference type="EnsemblProtists" id="EOD16060">
    <property type="protein sequence ID" value="EOD16060"/>
    <property type="gene ID" value="EMIHUDRAFT_256288"/>
</dbReference>
<reference evidence="2" key="1">
    <citation type="journal article" date="2013" name="Nature">
        <title>Pan genome of the phytoplankton Emiliania underpins its global distribution.</title>
        <authorList>
            <person name="Read B.A."/>
            <person name="Kegel J."/>
            <person name="Klute M.J."/>
            <person name="Kuo A."/>
            <person name="Lefebvre S.C."/>
            <person name="Maumus F."/>
            <person name="Mayer C."/>
            <person name="Miller J."/>
            <person name="Monier A."/>
            <person name="Salamov A."/>
            <person name="Young J."/>
            <person name="Aguilar M."/>
            <person name="Claverie J.M."/>
            <person name="Frickenhaus S."/>
            <person name="Gonzalez K."/>
            <person name="Herman E.K."/>
            <person name="Lin Y.C."/>
            <person name="Napier J."/>
            <person name="Ogata H."/>
            <person name="Sarno A.F."/>
            <person name="Shmutz J."/>
            <person name="Schroeder D."/>
            <person name="de Vargas C."/>
            <person name="Verret F."/>
            <person name="von Dassow P."/>
            <person name="Valentin K."/>
            <person name="Van de Peer Y."/>
            <person name="Wheeler G."/>
            <person name="Dacks J.B."/>
            <person name="Delwiche C.F."/>
            <person name="Dyhrman S.T."/>
            <person name="Glockner G."/>
            <person name="John U."/>
            <person name="Richards T."/>
            <person name="Worden A.Z."/>
            <person name="Zhang X."/>
            <person name="Grigoriev I.V."/>
            <person name="Allen A.E."/>
            <person name="Bidle K."/>
            <person name="Borodovsky M."/>
            <person name="Bowler C."/>
            <person name="Brownlee C."/>
            <person name="Cock J.M."/>
            <person name="Elias M."/>
            <person name="Gladyshev V.N."/>
            <person name="Groth M."/>
            <person name="Guda C."/>
            <person name="Hadaegh A."/>
            <person name="Iglesias-Rodriguez M.D."/>
            <person name="Jenkins J."/>
            <person name="Jones B.M."/>
            <person name="Lawson T."/>
            <person name="Leese F."/>
            <person name="Lindquist E."/>
            <person name="Lobanov A."/>
            <person name="Lomsadze A."/>
            <person name="Malik S.B."/>
            <person name="Marsh M.E."/>
            <person name="Mackinder L."/>
            <person name="Mock T."/>
            <person name="Mueller-Roeber B."/>
            <person name="Pagarete A."/>
            <person name="Parker M."/>
            <person name="Probert I."/>
            <person name="Quesneville H."/>
            <person name="Raines C."/>
            <person name="Rensing S.A."/>
            <person name="Riano-Pachon D.M."/>
            <person name="Richier S."/>
            <person name="Rokitta S."/>
            <person name="Shiraiwa Y."/>
            <person name="Soanes D.M."/>
            <person name="van der Giezen M."/>
            <person name="Wahlund T.M."/>
            <person name="Williams B."/>
            <person name="Wilson W."/>
            <person name="Wolfe G."/>
            <person name="Wurch L.L."/>
        </authorList>
    </citation>
    <scope>NUCLEOTIDE SEQUENCE</scope>
</reference>
<keyword evidence="2" id="KW-1185">Reference proteome</keyword>
<protein>
    <recommendedName>
        <fullName evidence="3">D-isomer specific 2-hydroxyacid dehydrogenase NAD-binding domain-containing protein</fullName>
    </recommendedName>
</protein>
<organism evidence="1 2">
    <name type="scientific">Emiliania huxleyi (strain CCMP1516)</name>
    <dbReference type="NCBI Taxonomy" id="280463"/>
    <lineage>
        <taxon>Eukaryota</taxon>
        <taxon>Haptista</taxon>
        <taxon>Haptophyta</taxon>
        <taxon>Prymnesiophyceae</taxon>
        <taxon>Isochrysidales</taxon>
        <taxon>Noelaerhabdaceae</taxon>
        <taxon>Emiliania</taxon>
    </lineage>
</organism>